<keyword evidence="7" id="KW-1185">Reference proteome</keyword>
<reference evidence="4 6" key="1">
    <citation type="submission" date="2020-06" db="EMBL/GenBank/DDBJ databases">
        <title>Anoxygenic phototrophic Chloroflexota member uses a Type I reaction center.</title>
        <authorList>
            <person name="Tsuji J.M."/>
            <person name="Shaw N.A."/>
            <person name="Nagashima S."/>
            <person name="Venkiteswaran J."/>
            <person name="Schiff S.L."/>
            <person name="Hanada S."/>
            <person name="Tank M."/>
            <person name="Neufeld J.D."/>
        </authorList>
    </citation>
    <scope>NUCLEOTIDE SEQUENCE [LARGE SCALE GENOMIC DNA]</scope>
    <source>
        <strain evidence="4">L227-S17</strain>
    </source>
</reference>
<name>A0A8T7LX76_9CHLR</name>
<dbReference type="Pfam" id="PF06155">
    <property type="entry name" value="GBBH-like_N"/>
    <property type="match status" value="1"/>
</dbReference>
<reference evidence="5" key="2">
    <citation type="journal article" date="2024" name="Nature">
        <title>Anoxygenic phototroph of the Chloroflexota uses a type I reaction centre.</title>
        <authorList>
            <person name="Tsuji J.M."/>
            <person name="Shaw N.A."/>
            <person name="Nagashima S."/>
            <person name="Venkiteswaran J.J."/>
            <person name="Schiff S.L."/>
            <person name="Watanabe T."/>
            <person name="Fukui M."/>
            <person name="Hanada S."/>
            <person name="Tank M."/>
            <person name="Neufeld J.D."/>
        </authorList>
    </citation>
    <scope>NUCLEOTIDE SEQUENCE</scope>
    <source>
        <strain evidence="5">L227-S17</strain>
    </source>
</reference>
<evidence type="ECO:0000256" key="1">
    <source>
        <dbReference type="ARBA" id="ARBA00022723"/>
    </source>
</evidence>
<dbReference type="AlphaFoldDB" id="A0A8T7LX76"/>
<evidence type="ECO:0000313" key="5">
    <source>
        <dbReference type="EMBL" id="WJW65958.1"/>
    </source>
</evidence>
<dbReference type="GO" id="GO:0046872">
    <property type="term" value="F:metal ion binding"/>
    <property type="evidence" value="ECO:0007669"/>
    <property type="project" value="UniProtKB-KW"/>
</dbReference>
<evidence type="ECO:0000313" key="4">
    <source>
        <dbReference type="EMBL" id="NWJ46588.1"/>
    </source>
</evidence>
<keyword evidence="2" id="KW-0408">Iron</keyword>
<evidence type="ECO:0000313" key="6">
    <source>
        <dbReference type="Proteomes" id="UP000521676"/>
    </source>
</evidence>
<sequence>MTSNYDYLEPVEIELKRADSYMLVQWNDGHAGRNNFLTLRWNCPCAGCAGEMGSKGRLDIVQELKADESVLESLEPIGLYALRPSWKDGHDTGLYTYDWLRALCECDKCMAENPGKFQNHRLVRR</sequence>
<dbReference type="PANTHER" id="PTHR35303">
    <property type="entry name" value="OS02G0197800 PROTEIN"/>
    <property type="match status" value="1"/>
</dbReference>
<proteinExistence type="predicted"/>
<dbReference type="Proteomes" id="UP000521676">
    <property type="component" value="Unassembled WGS sequence"/>
</dbReference>
<dbReference type="Gene3D" id="3.30.2020.30">
    <property type="match status" value="1"/>
</dbReference>
<dbReference type="EMBL" id="JACATZ010000001">
    <property type="protein sequence ID" value="NWJ46588.1"/>
    <property type="molecule type" value="Genomic_DNA"/>
</dbReference>
<dbReference type="InterPro" id="IPR038492">
    <property type="entry name" value="GBBH-like_N_sf"/>
</dbReference>
<gene>
    <name evidence="4" type="ORF">HXX08_11970</name>
    <name evidence="5" type="ORF">OZ401_001738</name>
</gene>
<dbReference type="InterPro" id="IPR010376">
    <property type="entry name" value="GBBH-like_N"/>
</dbReference>
<evidence type="ECO:0000256" key="2">
    <source>
        <dbReference type="ARBA" id="ARBA00023004"/>
    </source>
</evidence>
<dbReference type="EMBL" id="CP128399">
    <property type="protein sequence ID" value="WJW65958.1"/>
    <property type="molecule type" value="Genomic_DNA"/>
</dbReference>
<feature type="domain" description="Gamma-butyrobetaine hydroxylase-like N-terminal" evidence="3">
    <location>
        <begin position="13"/>
        <end position="101"/>
    </location>
</feature>
<dbReference type="RefSeq" id="WP_341467845.1">
    <property type="nucleotide sequence ID" value="NZ_CP128399.1"/>
</dbReference>
<dbReference type="Proteomes" id="UP001431572">
    <property type="component" value="Chromosome 1"/>
</dbReference>
<organism evidence="4 6">
    <name type="scientific">Candidatus Chlorohelix allophototropha</name>
    <dbReference type="NCBI Taxonomy" id="3003348"/>
    <lineage>
        <taxon>Bacteria</taxon>
        <taxon>Bacillati</taxon>
        <taxon>Chloroflexota</taxon>
        <taxon>Chloroflexia</taxon>
        <taxon>Candidatus Chloroheliales</taxon>
        <taxon>Candidatus Chloroheliaceae</taxon>
        <taxon>Candidatus Chlorohelix</taxon>
    </lineage>
</organism>
<evidence type="ECO:0000313" key="7">
    <source>
        <dbReference type="Proteomes" id="UP001431572"/>
    </source>
</evidence>
<accession>A0A8T7LX76</accession>
<keyword evidence="1" id="KW-0479">Metal-binding</keyword>
<protein>
    <submittedName>
        <fullName evidence="4">DUF971 domain-containing protein</fullName>
    </submittedName>
</protein>
<evidence type="ECO:0000259" key="3">
    <source>
        <dbReference type="Pfam" id="PF06155"/>
    </source>
</evidence>